<evidence type="ECO:0000256" key="3">
    <source>
        <dbReference type="ARBA" id="ARBA00022553"/>
    </source>
</evidence>
<dbReference type="InterPro" id="IPR003594">
    <property type="entry name" value="HATPase_dom"/>
</dbReference>
<keyword evidence="10" id="KW-0812">Transmembrane</keyword>
<keyword evidence="3" id="KW-0597">Phosphoprotein</keyword>
<proteinExistence type="predicted"/>
<feature type="transmembrane region" description="Helical" evidence="10">
    <location>
        <begin position="16"/>
        <end position="37"/>
    </location>
</feature>
<dbReference type="Proteomes" id="UP001595937">
    <property type="component" value="Unassembled WGS sequence"/>
</dbReference>
<keyword evidence="6 12" id="KW-0418">Kinase</keyword>
<feature type="region of interest" description="Disordered" evidence="9">
    <location>
        <begin position="436"/>
        <end position="461"/>
    </location>
</feature>
<keyword evidence="10" id="KW-1133">Transmembrane helix</keyword>
<protein>
    <recommendedName>
        <fullName evidence="2">histidine kinase</fullName>
        <ecNumber evidence="2">2.7.13.3</ecNumber>
    </recommendedName>
</protein>
<feature type="transmembrane region" description="Helical" evidence="10">
    <location>
        <begin position="43"/>
        <end position="65"/>
    </location>
</feature>
<keyword evidence="13" id="KW-1185">Reference proteome</keyword>
<evidence type="ECO:0000256" key="1">
    <source>
        <dbReference type="ARBA" id="ARBA00000085"/>
    </source>
</evidence>
<dbReference type="InterPro" id="IPR050482">
    <property type="entry name" value="Sensor_HK_TwoCompSys"/>
</dbReference>
<comment type="catalytic activity">
    <reaction evidence="1">
        <text>ATP + protein L-histidine = ADP + protein N-phospho-L-histidine.</text>
        <dbReference type="EC" id="2.7.13.3"/>
    </reaction>
</comment>
<dbReference type="EC" id="2.7.13.3" evidence="2"/>
<evidence type="ECO:0000256" key="10">
    <source>
        <dbReference type="SAM" id="Phobius"/>
    </source>
</evidence>
<dbReference type="SMART" id="SM00387">
    <property type="entry name" value="HATPase_c"/>
    <property type="match status" value="1"/>
</dbReference>
<dbReference type="PANTHER" id="PTHR24421:SF10">
    <property type="entry name" value="NITRATE_NITRITE SENSOR PROTEIN NARQ"/>
    <property type="match status" value="1"/>
</dbReference>
<sequence>MEDTTAPPPVAPRSRLHAAALASVLLGGLLFLSWFWISLVLLFSGLSALPALGSGLLLIIPWLLIMQGAVRIERRRTIAVHGISVILPSRRRSRRPGVGGWLHDRWLELGSGAFWRGVLHHHVAMFVAGLFFLLFVALLWLGWSAGDIALRHGPLQVGAIDLSRWMLGVIAVSLVLLSVLALVLGALADRGLARVLISGSEDDLREQVAELAERRQGAVDAAAQERLRIERDLHDGVQPRLVSLAMTLGMAKLAIRTDPDRAADLVGQAHAESKAVMTDLRQLARGIHPAVLTDRGLDAALSALAARSRIPVELEVELAGAGAPRLDREREAVAYFVVSEALTNVAKHSGASRVGVRVVQTSTSLHVRIEDDGRGGATVRRDGFSTGLAGLTDRVRATGGRLEVTSPAEGGTVLDARLPLHSSAVSDLREARISRTTDIASTASPPSTASPAGPETQEALR</sequence>
<keyword evidence="4" id="KW-0808">Transferase</keyword>
<feature type="transmembrane region" description="Helical" evidence="10">
    <location>
        <begin position="165"/>
        <end position="188"/>
    </location>
</feature>
<organism evidence="12 13">
    <name type="scientific">Brachybacterium tyrofermentans</name>
    <dbReference type="NCBI Taxonomy" id="47848"/>
    <lineage>
        <taxon>Bacteria</taxon>
        <taxon>Bacillati</taxon>
        <taxon>Actinomycetota</taxon>
        <taxon>Actinomycetes</taxon>
        <taxon>Micrococcales</taxon>
        <taxon>Dermabacteraceae</taxon>
        <taxon>Brachybacterium</taxon>
    </lineage>
</organism>
<keyword evidence="5" id="KW-0547">Nucleotide-binding</keyword>
<dbReference type="Gene3D" id="1.20.5.1930">
    <property type="match status" value="1"/>
</dbReference>
<reference evidence="13" key="1">
    <citation type="journal article" date="2019" name="Int. J. Syst. Evol. Microbiol.">
        <title>The Global Catalogue of Microorganisms (GCM) 10K type strain sequencing project: providing services to taxonomists for standard genome sequencing and annotation.</title>
        <authorList>
            <consortium name="The Broad Institute Genomics Platform"/>
            <consortium name="The Broad Institute Genome Sequencing Center for Infectious Disease"/>
            <person name="Wu L."/>
            <person name="Ma J."/>
        </authorList>
    </citation>
    <scope>NUCLEOTIDE SEQUENCE [LARGE SCALE GENOMIC DNA]</scope>
    <source>
        <strain evidence="13">CGMCC 1.16455</strain>
    </source>
</reference>
<evidence type="ECO:0000256" key="4">
    <source>
        <dbReference type="ARBA" id="ARBA00022679"/>
    </source>
</evidence>
<evidence type="ECO:0000256" key="6">
    <source>
        <dbReference type="ARBA" id="ARBA00022777"/>
    </source>
</evidence>
<evidence type="ECO:0000313" key="12">
    <source>
        <dbReference type="EMBL" id="MFC5296873.1"/>
    </source>
</evidence>
<keyword evidence="10" id="KW-0472">Membrane</keyword>
<dbReference type="GeneID" id="303295583"/>
<evidence type="ECO:0000256" key="5">
    <source>
        <dbReference type="ARBA" id="ARBA00022741"/>
    </source>
</evidence>
<evidence type="ECO:0000259" key="11">
    <source>
        <dbReference type="SMART" id="SM00387"/>
    </source>
</evidence>
<dbReference type="Pfam" id="PF07730">
    <property type="entry name" value="HisKA_3"/>
    <property type="match status" value="1"/>
</dbReference>
<evidence type="ECO:0000256" key="8">
    <source>
        <dbReference type="ARBA" id="ARBA00023012"/>
    </source>
</evidence>
<evidence type="ECO:0000256" key="9">
    <source>
        <dbReference type="SAM" id="MobiDB-lite"/>
    </source>
</evidence>
<feature type="transmembrane region" description="Helical" evidence="10">
    <location>
        <begin position="123"/>
        <end position="145"/>
    </location>
</feature>
<dbReference type="InterPro" id="IPR011712">
    <property type="entry name" value="Sig_transdc_His_kin_sub3_dim/P"/>
</dbReference>
<evidence type="ECO:0000256" key="2">
    <source>
        <dbReference type="ARBA" id="ARBA00012438"/>
    </source>
</evidence>
<accession>A0ABW0FCH0</accession>
<dbReference type="InterPro" id="IPR036890">
    <property type="entry name" value="HATPase_C_sf"/>
</dbReference>
<keyword evidence="8" id="KW-0902">Two-component regulatory system</keyword>
<feature type="compositionally biased region" description="Low complexity" evidence="9">
    <location>
        <begin position="436"/>
        <end position="454"/>
    </location>
</feature>
<dbReference type="RefSeq" id="WP_343921897.1">
    <property type="nucleotide sequence ID" value="NZ_BAAAIR010000003.1"/>
</dbReference>
<dbReference type="PANTHER" id="PTHR24421">
    <property type="entry name" value="NITRATE/NITRITE SENSOR PROTEIN NARX-RELATED"/>
    <property type="match status" value="1"/>
</dbReference>
<dbReference type="Gene3D" id="3.30.565.10">
    <property type="entry name" value="Histidine kinase-like ATPase, C-terminal domain"/>
    <property type="match status" value="1"/>
</dbReference>
<evidence type="ECO:0000256" key="7">
    <source>
        <dbReference type="ARBA" id="ARBA00022840"/>
    </source>
</evidence>
<gene>
    <name evidence="12" type="ORF">ACFPK8_05070</name>
</gene>
<comment type="caution">
    <text evidence="12">The sequence shown here is derived from an EMBL/GenBank/DDBJ whole genome shotgun (WGS) entry which is preliminary data.</text>
</comment>
<dbReference type="CDD" id="cd16917">
    <property type="entry name" value="HATPase_UhpB-NarQ-NarX-like"/>
    <property type="match status" value="1"/>
</dbReference>
<name>A0ABW0FCH0_9MICO</name>
<feature type="domain" description="Histidine kinase/HSP90-like ATPase" evidence="11">
    <location>
        <begin position="329"/>
        <end position="422"/>
    </location>
</feature>
<dbReference type="SUPFAM" id="SSF55874">
    <property type="entry name" value="ATPase domain of HSP90 chaperone/DNA topoisomerase II/histidine kinase"/>
    <property type="match status" value="1"/>
</dbReference>
<dbReference type="GO" id="GO:0016301">
    <property type="term" value="F:kinase activity"/>
    <property type="evidence" value="ECO:0007669"/>
    <property type="project" value="UniProtKB-KW"/>
</dbReference>
<evidence type="ECO:0000313" key="13">
    <source>
        <dbReference type="Proteomes" id="UP001595937"/>
    </source>
</evidence>
<keyword evidence="7" id="KW-0067">ATP-binding</keyword>
<dbReference type="EMBL" id="JBHSLN010000016">
    <property type="protein sequence ID" value="MFC5296873.1"/>
    <property type="molecule type" value="Genomic_DNA"/>
</dbReference>
<dbReference type="Pfam" id="PF02518">
    <property type="entry name" value="HATPase_c"/>
    <property type="match status" value="1"/>
</dbReference>